<feature type="region of interest" description="Disordered" evidence="1">
    <location>
        <begin position="28"/>
        <end position="48"/>
    </location>
</feature>
<dbReference type="PANTHER" id="PTHR34293:SF1">
    <property type="entry name" value="HTH-TYPE TRANSCRIPTIONAL REGULATOR TRMBL2"/>
    <property type="match status" value="1"/>
</dbReference>
<dbReference type="InterPro" id="IPR051797">
    <property type="entry name" value="TrmB-like"/>
</dbReference>
<keyword evidence="4" id="KW-1185">Reference proteome</keyword>
<evidence type="ECO:0000313" key="3">
    <source>
        <dbReference type="EMBL" id="GAA1912176.1"/>
    </source>
</evidence>
<dbReference type="Gene3D" id="1.10.10.10">
    <property type="entry name" value="Winged helix-like DNA-binding domain superfamily/Winged helix DNA-binding domain"/>
    <property type="match status" value="1"/>
</dbReference>
<reference evidence="3 4" key="1">
    <citation type="journal article" date="2019" name="Int. J. Syst. Evol. Microbiol.">
        <title>The Global Catalogue of Microorganisms (GCM) 10K type strain sequencing project: providing services to taxonomists for standard genome sequencing and annotation.</title>
        <authorList>
            <consortium name="The Broad Institute Genomics Platform"/>
            <consortium name="The Broad Institute Genome Sequencing Center for Infectious Disease"/>
            <person name="Wu L."/>
            <person name="Ma J."/>
        </authorList>
    </citation>
    <scope>NUCLEOTIDE SEQUENCE [LARGE SCALE GENOMIC DNA]</scope>
    <source>
        <strain evidence="3 4">JCM 13581</strain>
    </source>
</reference>
<dbReference type="InterPro" id="IPR000792">
    <property type="entry name" value="Tscrpt_reg_LuxR_C"/>
</dbReference>
<dbReference type="Proteomes" id="UP001501303">
    <property type="component" value="Unassembled WGS sequence"/>
</dbReference>
<feature type="domain" description="HTH luxR-type" evidence="2">
    <location>
        <begin position="270"/>
        <end position="327"/>
    </location>
</feature>
<dbReference type="SUPFAM" id="SSF46894">
    <property type="entry name" value="C-terminal effector domain of the bipartite response regulators"/>
    <property type="match status" value="1"/>
</dbReference>
<dbReference type="InterPro" id="IPR016032">
    <property type="entry name" value="Sig_transdc_resp-reg_C-effctor"/>
</dbReference>
<accession>A0ABN2P7J4</accession>
<evidence type="ECO:0000256" key="1">
    <source>
        <dbReference type="SAM" id="MobiDB-lite"/>
    </source>
</evidence>
<proteinExistence type="predicted"/>
<dbReference type="EMBL" id="BAAAMJ010000020">
    <property type="protein sequence ID" value="GAA1912176.1"/>
    <property type="molecule type" value="Genomic_DNA"/>
</dbReference>
<name>A0ABN2P7J4_9ACTN</name>
<evidence type="ECO:0000313" key="4">
    <source>
        <dbReference type="Proteomes" id="UP001501303"/>
    </source>
</evidence>
<protein>
    <submittedName>
        <fullName evidence="3">LuxR family transcriptional regulator</fullName>
    </submittedName>
</protein>
<dbReference type="PANTHER" id="PTHR34293">
    <property type="entry name" value="HTH-TYPE TRANSCRIPTIONAL REGULATOR TRMBL2"/>
    <property type="match status" value="1"/>
</dbReference>
<evidence type="ECO:0000259" key="2">
    <source>
        <dbReference type="SMART" id="SM00421"/>
    </source>
</evidence>
<sequence length="333" mass="35168">MEDDTLAGHLAALGLTEPEISRYLRLLSAPADPGGDPGGGAEPDGASRAAEDRRLIALGLAAVSPAGARTLIPVPPGTALELLSRRSALRLKEAQAAVTAAYERYRRRHPAAGDGTAAEELTGEDAERRLAAALTAAEDEVLCLDNQPPVWRGELGTATAVSLMRRGVRHRTVYAQAAFDRPGHLSGAVEPRMAAGEQARTLPGLPVWLTLIDDRVAFVAGPPADGDDACRGLLAVRPGALLTALRALFEACWDRALPLPVPQATGSSAATRPGPAERRILAMLAAGAPDSQIVRELGVSRRTFFRRMELLMAQAGAGSRFQLALQAQRRGWL</sequence>
<dbReference type="InterPro" id="IPR036388">
    <property type="entry name" value="WH-like_DNA-bd_sf"/>
</dbReference>
<comment type="caution">
    <text evidence="3">The sequence shown here is derived from an EMBL/GenBank/DDBJ whole genome shotgun (WGS) entry which is preliminary data.</text>
</comment>
<dbReference type="SMART" id="SM00421">
    <property type="entry name" value="HTH_LUXR"/>
    <property type="match status" value="1"/>
</dbReference>
<dbReference type="RefSeq" id="WP_344261074.1">
    <property type="nucleotide sequence ID" value="NZ_BAAAMJ010000020.1"/>
</dbReference>
<gene>
    <name evidence="3" type="ORF">GCM10009716_22560</name>
</gene>
<organism evidence="3 4">
    <name type="scientific">Streptomyces sodiiphilus</name>
    <dbReference type="NCBI Taxonomy" id="226217"/>
    <lineage>
        <taxon>Bacteria</taxon>
        <taxon>Bacillati</taxon>
        <taxon>Actinomycetota</taxon>
        <taxon>Actinomycetes</taxon>
        <taxon>Kitasatosporales</taxon>
        <taxon>Streptomycetaceae</taxon>
        <taxon>Streptomyces</taxon>
    </lineage>
</organism>